<dbReference type="PANTHER" id="PTHR42940">
    <property type="entry name" value="ALCOHOL DEHYDROGENASE 1-RELATED"/>
    <property type="match status" value="1"/>
</dbReference>
<dbReference type="InterPro" id="IPR013154">
    <property type="entry name" value="ADH-like_N"/>
</dbReference>
<evidence type="ECO:0000256" key="2">
    <source>
        <dbReference type="ARBA" id="ARBA00008072"/>
    </source>
</evidence>
<reference evidence="9" key="1">
    <citation type="journal article" date="2019" name="Int. J. Syst. Evol. Microbiol.">
        <title>The Global Catalogue of Microorganisms (GCM) 10K type strain sequencing project: providing services to taxonomists for standard genome sequencing and annotation.</title>
        <authorList>
            <consortium name="The Broad Institute Genomics Platform"/>
            <consortium name="The Broad Institute Genome Sequencing Center for Infectious Disease"/>
            <person name="Wu L."/>
            <person name="Ma J."/>
        </authorList>
    </citation>
    <scope>NUCLEOTIDE SEQUENCE [LARGE SCALE GENOMIC DNA]</scope>
    <source>
        <strain evidence="9">CGMCC 1.13718</strain>
    </source>
</reference>
<dbReference type="PANTHER" id="PTHR42940:SF7">
    <property type="entry name" value="ALCOHOL DEHYDROGENASE-LIKE N-TERMINAL DOMAIN-CONTAINING PROTEIN"/>
    <property type="match status" value="1"/>
</dbReference>
<sequence>MSNNLMRAVQAVKAGEPFVLGEIAIPEPARGQVRVRVHACGVCGGDAIARNGLLGAVLPRVPGHEIAGTVDAVGVDVANWKVGDRVGVGWQGGYCKECQFCRAGDFVNCVDSQVVGLSYDGGYAEYMVAPQEALARIPEELSFEEAGPMMCAGITTFNALRHCGARPGDTVAIHGIGGLGHLAVQFADRMGFRTIAINRKRDKEALSRKLGADDYIDSTAGSAGETLMKMGGAVAILSTAGHAPSQVDLIQGLRPNGRLVAIAADHAPLEFSAEQLVFGRKSIAGWYSGHARDSEEAMAFAVLKGVRPMVETFPLDSAEETFLNMNKARYRVVLTL</sequence>
<dbReference type="InterPro" id="IPR011032">
    <property type="entry name" value="GroES-like_sf"/>
</dbReference>
<evidence type="ECO:0000313" key="9">
    <source>
        <dbReference type="Proteomes" id="UP001596425"/>
    </source>
</evidence>
<evidence type="ECO:0000313" key="8">
    <source>
        <dbReference type="EMBL" id="MFC6634206.1"/>
    </source>
</evidence>
<keyword evidence="3 6" id="KW-0479">Metal-binding</keyword>
<comment type="caution">
    <text evidence="8">The sequence shown here is derived from an EMBL/GenBank/DDBJ whole genome shotgun (WGS) entry which is preliminary data.</text>
</comment>
<feature type="domain" description="Enoyl reductase (ER)" evidence="7">
    <location>
        <begin position="15"/>
        <end position="334"/>
    </location>
</feature>
<evidence type="ECO:0000256" key="6">
    <source>
        <dbReference type="RuleBase" id="RU361277"/>
    </source>
</evidence>
<dbReference type="InterPro" id="IPR020843">
    <property type="entry name" value="ER"/>
</dbReference>
<dbReference type="CDD" id="cd08296">
    <property type="entry name" value="CAD_like"/>
    <property type="match status" value="1"/>
</dbReference>
<dbReference type="SUPFAM" id="SSF51735">
    <property type="entry name" value="NAD(P)-binding Rossmann-fold domains"/>
    <property type="match status" value="1"/>
</dbReference>
<accession>A0ABW1YNF3</accession>
<gene>
    <name evidence="8" type="ORF">ACFQBM_12980</name>
</gene>
<evidence type="ECO:0000256" key="5">
    <source>
        <dbReference type="ARBA" id="ARBA00023002"/>
    </source>
</evidence>
<dbReference type="RefSeq" id="WP_226864662.1">
    <property type="nucleotide sequence ID" value="NZ_JACZFR010000009.1"/>
</dbReference>
<proteinExistence type="inferred from homology"/>
<organism evidence="8 9">
    <name type="scientific">Microbulbifer taiwanensis</name>
    <dbReference type="NCBI Taxonomy" id="986746"/>
    <lineage>
        <taxon>Bacteria</taxon>
        <taxon>Pseudomonadati</taxon>
        <taxon>Pseudomonadota</taxon>
        <taxon>Gammaproteobacteria</taxon>
        <taxon>Cellvibrionales</taxon>
        <taxon>Microbulbiferaceae</taxon>
        <taxon>Microbulbifer</taxon>
    </lineage>
</organism>
<dbReference type="InterPro" id="IPR013149">
    <property type="entry name" value="ADH-like_C"/>
</dbReference>
<comment type="cofactor">
    <cofactor evidence="1 6">
        <name>Zn(2+)</name>
        <dbReference type="ChEBI" id="CHEBI:29105"/>
    </cofactor>
</comment>
<dbReference type="EMBL" id="JBHSVR010000001">
    <property type="protein sequence ID" value="MFC6634206.1"/>
    <property type="molecule type" value="Genomic_DNA"/>
</dbReference>
<evidence type="ECO:0000256" key="1">
    <source>
        <dbReference type="ARBA" id="ARBA00001947"/>
    </source>
</evidence>
<protein>
    <submittedName>
        <fullName evidence="8">Alcohol dehydrogenase</fullName>
    </submittedName>
</protein>
<dbReference type="InterPro" id="IPR002328">
    <property type="entry name" value="ADH_Zn_CS"/>
</dbReference>
<dbReference type="Gene3D" id="3.90.180.10">
    <property type="entry name" value="Medium-chain alcohol dehydrogenases, catalytic domain"/>
    <property type="match status" value="1"/>
</dbReference>
<evidence type="ECO:0000256" key="3">
    <source>
        <dbReference type="ARBA" id="ARBA00022723"/>
    </source>
</evidence>
<keyword evidence="4 6" id="KW-0862">Zinc</keyword>
<dbReference type="InterPro" id="IPR036291">
    <property type="entry name" value="NAD(P)-bd_dom_sf"/>
</dbReference>
<keyword evidence="9" id="KW-1185">Reference proteome</keyword>
<evidence type="ECO:0000256" key="4">
    <source>
        <dbReference type="ARBA" id="ARBA00022833"/>
    </source>
</evidence>
<dbReference type="Pfam" id="PF08240">
    <property type="entry name" value="ADH_N"/>
    <property type="match status" value="1"/>
</dbReference>
<evidence type="ECO:0000259" key="7">
    <source>
        <dbReference type="SMART" id="SM00829"/>
    </source>
</evidence>
<dbReference type="SUPFAM" id="SSF50129">
    <property type="entry name" value="GroES-like"/>
    <property type="match status" value="1"/>
</dbReference>
<dbReference type="SMART" id="SM00829">
    <property type="entry name" value="PKS_ER"/>
    <property type="match status" value="1"/>
</dbReference>
<keyword evidence="5" id="KW-0560">Oxidoreductase</keyword>
<dbReference type="Gene3D" id="3.40.50.720">
    <property type="entry name" value="NAD(P)-binding Rossmann-like Domain"/>
    <property type="match status" value="1"/>
</dbReference>
<dbReference type="Pfam" id="PF00107">
    <property type="entry name" value="ADH_zinc_N"/>
    <property type="match status" value="1"/>
</dbReference>
<comment type="similarity">
    <text evidence="2 6">Belongs to the zinc-containing alcohol dehydrogenase family.</text>
</comment>
<dbReference type="Proteomes" id="UP001596425">
    <property type="component" value="Unassembled WGS sequence"/>
</dbReference>
<dbReference type="PROSITE" id="PS00059">
    <property type="entry name" value="ADH_ZINC"/>
    <property type="match status" value="1"/>
</dbReference>
<name>A0ABW1YNF3_9GAMM</name>